<feature type="transmembrane region" description="Helical" evidence="4">
    <location>
        <begin position="36"/>
        <end position="54"/>
    </location>
</feature>
<keyword evidence="4" id="KW-0472">Membrane</keyword>
<dbReference type="GO" id="GO:0016020">
    <property type="term" value="C:membrane"/>
    <property type="evidence" value="ECO:0007669"/>
    <property type="project" value="UniProtKB-ARBA"/>
</dbReference>
<dbReference type="Gene3D" id="3.30.1520.10">
    <property type="entry name" value="Phox-like domain"/>
    <property type="match status" value="1"/>
</dbReference>
<evidence type="ECO:0000259" key="5">
    <source>
        <dbReference type="PROSITE" id="PS50195"/>
    </source>
</evidence>
<dbReference type="AlphaFoldDB" id="A0A0K9PN13"/>
<dbReference type="SMART" id="SM00312">
    <property type="entry name" value="PX"/>
    <property type="match status" value="1"/>
</dbReference>
<proteinExistence type="predicted"/>
<evidence type="ECO:0000256" key="3">
    <source>
        <dbReference type="SAM" id="MobiDB-lite"/>
    </source>
</evidence>
<dbReference type="STRING" id="29655.A0A0K9PN13"/>
<dbReference type="InterPro" id="IPR003114">
    <property type="entry name" value="Phox_assoc"/>
</dbReference>
<dbReference type="InterPro" id="IPR051837">
    <property type="entry name" value="SortingNexin/PXDomain-PKLike"/>
</dbReference>
<feature type="transmembrane region" description="Helical" evidence="4">
    <location>
        <begin position="12"/>
        <end position="30"/>
    </location>
</feature>
<feature type="domain" description="PX" evidence="5">
    <location>
        <begin position="513"/>
        <end position="625"/>
    </location>
</feature>
<keyword evidence="4" id="KW-0812">Transmembrane</keyword>
<feature type="region of interest" description="Disordered" evidence="3">
    <location>
        <begin position="691"/>
        <end position="717"/>
    </location>
</feature>
<dbReference type="GO" id="GO:0035091">
    <property type="term" value="F:phosphatidylinositol binding"/>
    <property type="evidence" value="ECO:0007669"/>
    <property type="project" value="InterPro"/>
</dbReference>
<comment type="caution">
    <text evidence="7">The sequence shown here is derived from an EMBL/GenBank/DDBJ whole genome shotgun (WGS) entry which is preliminary data.</text>
</comment>
<keyword evidence="4" id="KW-1133">Transmembrane helix</keyword>
<comment type="subcellular location">
    <subcellularLocation>
        <location evidence="1">Cytoplasm</location>
    </subcellularLocation>
</comment>
<sequence length="962" mass="109907">MDALQNLIDEAKIRAVWWGFCIFGISYFLSHTSKSIWTNIPISFLILCGLRYLSYVAELRWRSRPIIKTSYLSHLQRRQISIKNPLLSPLPPMASWKQKINSPLVESAVRDFVNKLMQDFVMDLWYSSITQDKDAPVLIRGLILDAIGEISARIKEINLVELLTKDAVELISDHLEMFRRYQSSIGGAKVISTLSHEQIDEKLKCYMLDCGDLHPAIRSPECEYKVLQRLAGGVLTSVLEPRDVQSPLVKCFSRELLTCLVLQPVMNLASPAYINELIEVLFLCSEEGNSNTQADNAKATSSCSETLSITNQSTFQKSLGNHSHVRTAEWAKEWDAKTQRRTQVLASENIENMWTKGRNYKKKTDKLAKSAISSGTMKINSKIFDNYVHENADKEMATNPSHSTMNLADMDKTLSSEEGHFTYDQEDKKNLLTLKSKRHLRRSSSTSDINNKLGFDYLKMQDNTNTTISRKNREGSDPRVVLDYSTFVRQDEDSSILRTSQPLPPTEEYFYSPKLKCRVKGVAFEKTGSSSFAVYSIDVTDAKNTTWSVKRRYRNFERLHRNLKDIPNYNLQLPPKRILSSNLDDRFVNQRVVLLNKYLQDLLSIANIAEKHEVWDFLSVASKNYSYGKSTSVMKTIAVNVDDVVIDFVRQFKGGLRNKIVGTPSFSHTISPSEKENKISLVYPEENISKSSLSDNLETPHSLSDDEGSASTTSISGWHSDNEVNSKYLDYKRSNPSGHYQYASNALATSGLLEDQIDATLEWSALNMPLLNLVDKLFQLKQRGWLRRQVLWLSKQILQLMMGDTIDVYLMRPINLLRRDDFIAQMIRRVQDVLWPDGIFFTKLEDQRKEVDFQNTPKLSPCSSFKTTGKVSIYFEQQLEATRRAKDVKKLILDGAPAALVNLIGQNQYRRSSKDIYHFLQSSICIKQLAYGILELLLVSIFPELRDLIEDIHLKSHSQSVK</sequence>
<evidence type="ECO:0000313" key="8">
    <source>
        <dbReference type="Proteomes" id="UP000036987"/>
    </source>
</evidence>
<reference evidence="8" key="1">
    <citation type="journal article" date="2016" name="Nature">
        <title>The genome of the seagrass Zostera marina reveals angiosperm adaptation to the sea.</title>
        <authorList>
            <person name="Olsen J.L."/>
            <person name="Rouze P."/>
            <person name="Verhelst B."/>
            <person name="Lin Y.-C."/>
            <person name="Bayer T."/>
            <person name="Collen J."/>
            <person name="Dattolo E."/>
            <person name="De Paoli E."/>
            <person name="Dittami S."/>
            <person name="Maumus F."/>
            <person name="Michel G."/>
            <person name="Kersting A."/>
            <person name="Lauritano C."/>
            <person name="Lohaus R."/>
            <person name="Toepel M."/>
            <person name="Tonon T."/>
            <person name="Vanneste K."/>
            <person name="Amirebrahimi M."/>
            <person name="Brakel J."/>
            <person name="Bostroem C."/>
            <person name="Chovatia M."/>
            <person name="Grimwood J."/>
            <person name="Jenkins J.W."/>
            <person name="Jueterbock A."/>
            <person name="Mraz A."/>
            <person name="Stam W.T."/>
            <person name="Tice H."/>
            <person name="Bornberg-Bauer E."/>
            <person name="Green P.J."/>
            <person name="Pearson G.A."/>
            <person name="Procaccini G."/>
            <person name="Duarte C.M."/>
            <person name="Schmutz J."/>
            <person name="Reusch T.B.H."/>
            <person name="Van de Peer Y."/>
        </authorList>
    </citation>
    <scope>NUCLEOTIDE SEQUENCE [LARGE SCALE GENOMIC DNA]</scope>
    <source>
        <strain evidence="8">cv. Finnish</strain>
    </source>
</reference>
<dbReference type="Pfam" id="PF08628">
    <property type="entry name" value="Nexin_C"/>
    <property type="match status" value="1"/>
</dbReference>
<dbReference type="SMART" id="SM00313">
    <property type="entry name" value="PXA"/>
    <property type="match status" value="1"/>
</dbReference>
<dbReference type="OrthoDB" id="120967at2759"/>
<protein>
    <recommendedName>
        <fullName evidence="9">Sorting nexin-13</fullName>
    </recommendedName>
</protein>
<dbReference type="InterPro" id="IPR013937">
    <property type="entry name" value="Sorting_nexin_C"/>
</dbReference>
<accession>A0A0K9PN13</accession>
<evidence type="ECO:0008006" key="9">
    <source>
        <dbReference type="Google" id="ProtNLM"/>
    </source>
</evidence>
<dbReference type="EMBL" id="LFYR01000729">
    <property type="protein sequence ID" value="KMZ70359.1"/>
    <property type="molecule type" value="Genomic_DNA"/>
</dbReference>
<dbReference type="SUPFAM" id="SSF64268">
    <property type="entry name" value="PX domain"/>
    <property type="match status" value="1"/>
</dbReference>
<evidence type="ECO:0000256" key="2">
    <source>
        <dbReference type="ARBA" id="ARBA00022490"/>
    </source>
</evidence>
<feature type="domain" description="PXA" evidence="6">
    <location>
        <begin position="102"/>
        <end position="286"/>
    </location>
</feature>
<dbReference type="GO" id="GO:0005768">
    <property type="term" value="C:endosome"/>
    <property type="evidence" value="ECO:0007669"/>
    <property type="project" value="UniProtKB-ARBA"/>
</dbReference>
<feature type="compositionally biased region" description="Polar residues" evidence="3">
    <location>
        <begin position="691"/>
        <end position="702"/>
    </location>
</feature>
<organism evidence="7 8">
    <name type="scientific">Zostera marina</name>
    <name type="common">Eelgrass</name>
    <dbReference type="NCBI Taxonomy" id="29655"/>
    <lineage>
        <taxon>Eukaryota</taxon>
        <taxon>Viridiplantae</taxon>
        <taxon>Streptophyta</taxon>
        <taxon>Embryophyta</taxon>
        <taxon>Tracheophyta</taxon>
        <taxon>Spermatophyta</taxon>
        <taxon>Magnoliopsida</taxon>
        <taxon>Liliopsida</taxon>
        <taxon>Zosteraceae</taxon>
        <taxon>Zostera</taxon>
    </lineage>
</organism>
<evidence type="ECO:0000313" key="7">
    <source>
        <dbReference type="EMBL" id="KMZ70359.1"/>
    </source>
</evidence>
<keyword evidence="8" id="KW-1185">Reference proteome</keyword>
<gene>
    <name evidence="7" type="ORF">ZOSMA_1G03410</name>
</gene>
<name>A0A0K9PN13_ZOSMR</name>
<dbReference type="Pfam" id="PF02194">
    <property type="entry name" value="PXA"/>
    <property type="match status" value="1"/>
</dbReference>
<dbReference type="PANTHER" id="PTHR22999:SF23">
    <property type="entry name" value="SORTING NEXIN-16"/>
    <property type="match status" value="1"/>
</dbReference>
<dbReference type="InterPro" id="IPR001683">
    <property type="entry name" value="PX_dom"/>
</dbReference>
<dbReference type="PANTHER" id="PTHR22999">
    <property type="entry name" value="PX SERINE/THREONINE KINASE PXK"/>
    <property type="match status" value="1"/>
</dbReference>
<dbReference type="OMA" id="HTASADW"/>
<keyword evidence="2" id="KW-0963">Cytoplasm</keyword>
<dbReference type="PROSITE" id="PS51207">
    <property type="entry name" value="PXA"/>
    <property type="match status" value="1"/>
</dbReference>
<evidence type="ECO:0000256" key="4">
    <source>
        <dbReference type="SAM" id="Phobius"/>
    </source>
</evidence>
<dbReference type="InterPro" id="IPR036871">
    <property type="entry name" value="PX_dom_sf"/>
</dbReference>
<dbReference type="Pfam" id="PF00787">
    <property type="entry name" value="PX"/>
    <property type="match status" value="1"/>
</dbReference>
<evidence type="ECO:0000256" key="1">
    <source>
        <dbReference type="ARBA" id="ARBA00004496"/>
    </source>
</evidence>
<dbReference type="PROSITE" id="PS50195">
    <property type="entry name" value="PX"/>
    <property type="match status" value="1"/>
</dbReference>
<evidence type="ECO:0000259" key="6">
    <source>
        <dbReference type="PROSITE" id="PS51207"/>
    </source>
</evidence>
<dbReference type="Proteomes" id="UP000036987">
    <property type="component" value="Unassembled WGS sequence"/>
</dbReference>